<evidence type="ECO:0000313" key="1">
    <source>
        <dbReference type="EMBL" id="KAL3281668.1"/>
    </source>
</evidence>
<protein>
    <submittedName>
        <fullName evidence="1">Uncharacterized protein</fullName>
    </submittedName>
</protein>
<comment type="caution">
    <text evidence="1">The sequence shown here is derived from an EMBL/GenBank/DDBJ whole genome shotgun (WGS) entry which is preliminary data.</text>
</comment>
<evidence type="ECO:0000313" key="2">
    <source>
        <dbReference type="Proteomes" id="UP001516400"/>
    </source>
</evidence>
<name>A0ABD2NSI6_9CUCU</name>
<feature type="non-terminal residue" evidence="1">
    <location>
        <position position="1"/>
    </location>
</feature>
<reference evidence="1 2" key="1">
    <citation type="journal article" date="2021" name="BMC Biol.">
        <title>Horizontally acquired antibacterial genes associated with adaptive radiation of ladybird beetles.</title>
        <authorList>
            <person name="Li H.S."/>
            <person name="Tang X.F."/>
            <person name="Huang Y.H."/>
            <person name="Xu Z.Y."/>
            <person name="Chen M.L."/>
            <person name="Du X.Y."/>
            <person name="Qiu B.Y."/>
            <person name="Chen P.T."/>
            <person name="Zhang W."/>
            <person name="Slipinski A."/>
            <person name="Escalona H.E."/>
            <person name="Waterhouse R.M."/>
            <person name="Zwick A."/>
            <person name="Pang H."/>
        </authorList>
    </citation>
    <scope>NUCLEOTIDE SEQUENCE [LARGE SCALE GENOMIC DNA]</scope>
    <source>
        <strain evidence="1">SYSU2018</strain>
    </source>
</reference>
<keyword evidence="2" id="KW-1185">Reference proteome</keyword>
<sequence length="121" mass="13488">GELKPTYVGVTKKVPVLRVPSREQAVVMNFIETYTLAGYAKSLATLIGARNITHVSRISNNRVCIYLANKDLVDNLLQHNSIFINIDEINIRRLISPAKRIVISNVCPSITNDNIEDALNL</sequence>
<accession>A0ABD2NSI6</accession>
<organism evidence="1 2">
    <name type="scientific">Cryptolaemus montrouzieri</name>
    <dbReference type="NCBI Taxonomy" id="559131"/>
    <lineage>
        <taxon>Eukaryota</taxon>
        <taxon>Metazoa</taxon>
        <taxon>Ecdysozoa</taxon>
        <taxon>Arthropoda</taxon>
        <taxon>Hexapoda</taxon>
        <taxon>Insecta</taxon>
        <taxon>Pterygota</taxon>
        <taxon>Neoptera</taxon>
        <taxon>Endopterygota</taxon>
        <taxon>Coleoptera</taxon>
        <taxon>Polyphaga</taxon>
        <taxon>Cucujiformia</taxon>
        <taxon>Coccinelloidea</taxon>
        <taxon>Coccinellidae</taxon>
        <taxon>Scymninae</taxon>
        <taxon>Scymnini</taxon>
        <taxon>Cryptolaemus</taxon>
    </lineage>
</organism>
<dbReference type="Proteomes" id="UP001516400">
    <property type="component" value="Unassembled WGS sequence"/>
</dbReference>
<dbReference type="AlphaFoldDB" id="A0ABD2NSI6"/>
<proteinExistence type="predicted"/>
<dbReference type="EMBL" id="JABFTP020000144">
    <property type="protein sequence ID" value="KAL3281668.1"/>
    <property type="molecule type" value="Genomic_DNA"/>
</dbReference>
<gene>
    <name evidence="1" type="ORF">HHI36_004874</name>
</gene>